<protein>
    <submittedName>
        <fullName evidence="1">Uncharacterized protein</fullName>
    </submittedName>
</protein>
<gene>
    <name evidence="1" type="ORF">MILVUS5_LOCUS19698</name>
</gene>
<evidence type="ECO:0000313" key="2">
    <source>
        <dbReference type="Proteomes" id="UP001177021"/>
    </source>
</evidence>
<sequence length="1047" mass="114745">MHISLSSPNFHFFVDLGFSSLLFAALICVILPAIGFFIRYKWRRAAERAEEIKRLLILTAEESARAEREAAASYQYVVAANSYQYQNGAVSASSQYVSPNSHQNGAASVDKSNQCVVCFSPTTTRCARCKAVHYCSGKCQIAHWRQGHKDKCHPPSTARQTDDLVSNISKKLAKPDRRGFNDEKSRIESTEITKSSEKPPLSDIKRSPKFSCVGTDNARVESPAEENIADSNSELSCNSFSGFSASTGANGSSSSDDSSVCESIISNEHERSEGPISTDHTFDVSDNTSNGHSIGATIPLSPKFASLVDSARPGIGKEEIKLTSNDSSGLMMQKGGTEPSKVSYGFWNGTLDSNGVKDDSFGDPLLSHSNEPVTKSVGKNMPNIGLGSSKNEGLDSTRYTDASSIHNLHTVGSKVSNHVVINPGSSLRSAEISCLPCTSAETKLVSRAVEEEHLHYSSKFMNNGTHSGTGNSSQVANCSPTSKDGLKTSVMKVVDQFRGSNMSKHFPIAVGSDVAVKYSEKGLFPYDLFIKLYNSNRVEVQPFGLTNCGNSCYANAVLQCLVFTPPLTAYLLQGLHSKSCVNKKWCFICEFESLILKSKDTKSPLSPIGILSQLQNIGSQLGNGREEDAHEFLRHVIETMQSVCLMECEANASDSLKEQTNLVGLTFGGYLRSKIKCMTCGGKSERQERMMDLTVEIEGEIASLEDALKQFTSIETLDGENKYHCVRCKSYEKAKKKMAVSEAPNVLTIALKRFRSGKYGKLNKPIQFPEILDLAPFMSGTSDLAIYRLYGVVVHLDTMNASYSGHYVCYVKNFQNSWFKIDDSVVTPVELETVLTKGAYMLLYARCSPRAPRLIRNMIVSSDSKTKLNGKTIIMKYKHASTHSGSTEYMTNSVSGTYDLPALETINSKFHRMKSIMEEDSSSDNSSLISNNSDDCSCSTDSTYDSTSTDEFADYIFGNSGRVGGGTSTACSRVGIDGLLYWSRPVDVERSDKCVSHLHHNTSIEHSKLDTCRSSFRQSNSFERAGSNDFSYINSGVTHRKTRETKD</sequence>
<proteinExistence type="predicted"/>
<comment type="caution">
    <text evidence="1">The sequence shown here is derived from an EMBL/GenBank/DDBJ whole genome shotgun (WGS) entry which is preliminary data.</text>
</comment>
<dbReference type="EMBL" id="CASHSV030000206">
    <property type="protein sequence ID" value="CAJ2652174.1"/>
    <property type="molecule type" value="Genomic_DNA"/>
</dbReference>
<keyword evidence="2" id="KW-1185">Reference proteome</keyword>
<evidence type="ECO:0000313" key="1">
    <source>
        <dbReference type="EMBL" id="CAJ2652174.1"/>
    </source>
</evidence>
<dbReference type="Proteomes" id="UP001177021">
    <property type="component" value="Unassembled WGS sequence"/>
</dbReference>
<name>A0ACB0K4A8_TRIPR</name>
<organism evidence="1 2">
    <name type="scientific">Trifolium pratense</name>
    <name type="common">Red clover</name>
    <dbReference type="NCBI Taxonomy" id="57577"/>
    <lineage>
        <taxon>Eukaryota</taxon>
        <taxon>Viridiplantae</taxon>
        <taxon>Streptophyta</taxon>
        <taxon>Embryophyta</taxon>
        <taxon>Tracheophyta</taxon>
        <taxon>Spermatophyta</taxon>
        <taxon>Magnoliopsida</taxon>
        <taxon>eudicotyledons</taxon>
        <taxon>Gunneridae</taxon>
        <taxon>Pentapetalae</taxon>
        <taxon>rosids</taxon>
        <taxon>fabids</taxon>
        <taxon>Fabales</taxon>
        <taxon>Fabaceae</taxon>
        <taxon>Papilionoideae</taxon>
        <taxon>50 kb inversion clade</taxon>
        <taxon>NPAAA clade</taxon>
        <taxon>Hologalegina</taxon>
        <taxon>IRL clade</taxon>
        <taxon>Trifolieae</taxon>
        <taxon>Trifolium</taxon>
    </lineage>
</organism>
<reference evidence="1" key="1">
    <citation type="submission" date="2023-10" db="EMBL/GenBank/DDBJ databases">
        <authorList>
            <person name="Rodriguez Cubillos JULIANA M."/>
            <person name="De Vega J."/>
        </authorList>
    </citation>
    <scope>NUCLEOTIDE SEQUENCE</scope>
</reference>
<accession>A0ACB0K4A8</accession>